<evidence type="ECO:0000313" key="2">
    <source>
        <dbReference type="EMBL" id="SKC89321.1"/>
    </source>
</evidence>
<gene>
    <name evidence="2" type="ORF">SAMN02194393_05010</name>
</gene>
<dbReference type="Gene3D" id="3.40.50.150">
    <property type="entry name" value="Vaccinia Virus protein VP39"/>
    <property type="match status" value="1"/>
</dbReference>
<dbReference type="RefSeq" id="WP_079495603.1">
    <property type="nucleotide sequence ID" value="NZ_FUZT01000019.1"/>
</dbReference>
<dbReference type="Proteomes" id="UP000190285">
    <property type="component" value="Unassembled WGS sequence"/>
</dbReference>
<keyword evidence="2" id="KW-0830">Ubiquinone</keyword>
<reference evidence="2 3" key="1">
    <citation type="submission" date="2017-02" db="EMBL/GenBank/DDBJ databases">
        <authorList>
            <person name="Peterson S.W."/>
        </authorList>
    </citation>
    <scope>NUCLEOTIDE SEQUENCE [LARGE SCALE GENOMIC DNA]</scope>
    <source>
        <strain evidence="2 3">M1</strain>
    </source>
</reference>
<keyword evidence="2" id="KW-0489">Methyltransferase</keyword>
<organism evidence="2 3">
    <name type="scientific">Maledivibacter halophilus</name>
    <dbReference type="NCBI Taxonomy" id="36842"/>
    <lineage>
        <taxon>Bacteria</taxon>
        <taxon>Bacillati</taxon>
        <taxon>Bacillota</taxon>
        <taxon>Clostridia</taxon>
        <taxon>Peptostreptococcales</taxon>
        <taxon>Caminicellaceae</taxon>
        <taxon>Maledivibacter</taxon>
    </lineage>
</organism>
<dbReference type="PANTHER" id="PTHR43460">
    <property type="entry name" value="METHYLTRANSFERASE"/>
    <property type="match status" value="1"/>
</dbReference>
<feature type="domain" description="Methyltransferase type 11" evidence="1">
    <location>
        <begin position="54"/>
        <end position="140"/>
    </location>
</feature>
<dbReference type="PANTHER" id="PTHR43460:SF1">
    <property type="entry name" value="METHYLTRANSFERASE TYPE 11 DOMAIN-CONTAINING PROTEIN"/>
    <property type="match status" value="1"/>
</dbReference>
<dbReference type="GO" id="GO:0032259">
    <property type="term" value="P:methylation"/>
    <property type="evidence" value="ECO:0007669"/>
    <property type="project" value="UniProtKB-KW"/>
</dbReference>
<dbReference type="InterPro" id="IPR029063">
    <property type="entry name" value="SAM-dependent_MTases_sf"/>
</dbReference>
<protein>
    <submittedName>
        <fullName evidence="2">Methylase involved in ubiquinone/menaquinone biosynthesis</fullName>
    </submittedName>
</protein>
<accession>A0A1T5MM77</accession>
<dbReference type="EMBL" id="FUZT01000019">
    <property type="protein sequence ID" value="SKC89321.1"/>
    <property type="molecule type" value="Genomic_DNA"/>
</dbReference>
<dbReference type="Pfam" id="PF08241">
    <property type="entry name" value="Methyltransf_11"/>
    <property type="match status" value="1"/>
</dbReference>
<dbReference type="GO" id="GO:0008757">
    <property type="term" value="F:S-adenosylmethionine-dependent methyltransferase activity"/>
    <property type="evidence" value="ECO:0007669"/>
    <property type="project" value="InterPro"/>
</dbReference>
<proteinExistence type="predicted"/>
<dbReference type="InterPro" id="IPR013216">
    <property type="entry name" value="Methyltransf_11"/>
</dbReference>
<keyword evidence="3" id="KW-1185">Reference proteome</keyword>
<name>A0A1T5MM77_9FIRM</name>
<dbReference type="AlphaFoldDB" id="A0A1T5MM77"/>
<sequence>MDCNILKQKWLLEENKKFKGWDFSYLDGRLEEEKLPWDYKSLISKYLNKDDMLLDMGTGGGEILLSLKHIYTNTSVTEGWQPNLKLCKETLEPLGITVKQVFDDKKLPFDDNTFNMVINRHEDYDAKEVRRILKNNGIFITQQVGGKNNEKLSRFLIHDFKSECHDFELNKEVNRFKNLDFSILYENEYFPYLKFFDVGAIVYFANIIEWEFPNFSVEKCFDKLCELESKIKTNGYVESIEHRFIIAAKNNK</sequence>
<dbReference type="SUPFAM" id="SSF53335">
    <property type="entry name" value="S-adenosyl-L-methionine-dependent methyltransferases"/>
    <property type="match status" value="1"/>
</dbReference>
<dbReference type="STRING" id="36842.SAMN02194393_05010"/>
<keyword evidence="2" id="KW-0808">Transferase</keyword>
<dbReference type="OrthoDB" id="9795864at2"/>
<evidence type="ECO:0000313" key="3">
    <source>
        <dbReference type="Proteomes" id="UP000190285"/>
    </source>
</evidence>
<evidence type="ECO:0000259" key="1">
    <source>
        <dbReference type="Pfam" id="PF08241"/>
    </source>
</evidence>
<dbReference type="InterPro" id="IPR052939">
    <property type="entry name" value="23S_rRNA_MeTrnsfrase_RlmA"/>
</dbReference>